<accession>A0A2S0MQP3</accession>
<name>A0A2S0MQP3_9RHOB</name>
<protein>
    <submittedName>
        <fullName evidence="2">Uncharacterized protein</fullName>
    </submittedName>
</protein>
<keyword evidence="1" id="KW-0732">Signal</keyword>
<keyword evidence="3" id="KW-1185">Reference proteome</keyword>
<sequence length="166" mass="17862">MKTLVNLAAALVLGAGAAGAQELIDRGMVHGWNVMVDPAYGNGCLIQAPFEENAVVRIGYDVTGNRGYLVIFDPDWGDIREGETRNVTFELDGDRFDAVATGLRLHHVPGAGLFFNDRNFIHDIAARSSMVVYDGAGKPVIGFSLDGTAKALDYARKCQDEMGWGG</sequence>
<feature type="signal peptide" evidence="1">
    <location>
        <begin position="1"/>
        <end position="20"/>
    </location>
</feature>
<evidence type="ECO:0000256" key="1">
    <source>
        <dbReference type="SAM" id="SignalP"/>
    </source>
</evidence>
<dbReference type="KEGG" id="thas:C6Y53_10130"/>
<organism evidence="2 3">
    <name type="scientific">Pukyongiella litopenaei</name>
    <dbReference type="NCBI Taxonomy" id="2605946"/>
    <lineage>
        <taxon>Bacteria</taxon>
        <taxon>Pseudomonadati</taxon>
        <taxon>Pseudomonadota</taxon>
        <taxon>Alphaproteobacteria</taxon>
        <taxon>Rhodobacterales</taxon>
        <taxon>Paracoccaceae</taxon>
        <taxon>Pukyongiella</taxon>
    </lineage>
</organism>
<dbReference type="EMBL" id="CP027665">
    <property type="protein sequence ID" value="AVO38023.1"/>
    <property type="molecule type" value="Genomic_DNA"/>
</dbReference>
<proteinExistence type="predicted"/>
<feature type="chain" id="PRO_5015620802" evidence="1">
    <location>
        <begin position="21"/>
        <end position="166"/>
    </location>
</feature>
<evidence type="ECO:0000313" key="2">
    <source>
        <dbReference type="EMBL" id="AVO38023.1"/>
    </source>
</evidence>
<dbReference type="RefSeq" id="WP_106472341.1">
    <property type="nucleotide sequence ID" value="NZ_CP027665.1"/>
</dbReference>
<reference evidence="3" key="1">
    <citation type="submission" date="2018-03" db="EMBL/GenBank/DDBJ databases">
        <title>Genomic analysis of the strain SH-1 isolated from shrimp intestine.</title>
        <authorList>
            <person name="Kim Y.-S."/>
            <person name="Kim S.-E."/>
            <person name="Kim K.-H."/>
        </authorList>
    </citation>
    <scope>NUCLEOTIDE SEQUENCE [LARGE SCALE GENOMIC DNA]</scope>
    <source>
        <strain evidence="3">SH-1</strain>
    </source>
</reference>
<gene>
    <name evidence="2" type="ORF">C6Y53_10130</name>
</gene>
<dbReference type="Proteomes" id="UP000237655">
    <property type="component" value="Chromosome"/>
</dbReference>
<evidence type="ECO:0000313" key="3">
    <source>
        <dbReference type="Proteomes" id="UP000237655"/>
    </source>
</evidence>
<dbReference type="AlphaFoldDB" id="A0A2S0MQP3"/>